<feature type="transmembrane region" description="Helical" evidence="2">
    <location>
        <begin position="7"/>
        <end position="29"/>
    </location>
</feature>
<reference evidence="3 4" key="1">
    <citation type="journal article" date="2014" name="Agronomy (Basel)">
        <title>A Draft Genome Sequence for Ensete ventricosum, the Drought-Tolerant Tree Against Hunger.</title>
        <authorList>
            <person name="Harrison J."/>
            <person name="Moore K.A."/>
            <person name="Paszkiewicz K."/>
            <person name="Jones T."/>
            <person name="Grant M."/>
            <person name="Ambacheew D."/>
            <person name="Muzemil S."/>
            <person name="Studholme D.J."/>
        </authorList>
    </citation>
    <scope>NUCLEOTIDE SEQUENCE [LARGE SCALE GENOMIC DNA]</scope>
</reference>
<proteinExistence type="predicted"/>
<keyword evidence="2" id="KW-1133">Transmembrane helix</keyword>
<evidence type="ECO:0000256" key="2">
    <source>
        <dbReference type="SAM" id="Phobius"/>
    </source>
</evidence>
<protein>
    <submittedName>
        <fullName evidence="3">Uncharacterized protein</fullName>
    </submittedName>
</protein>
<accession>A0A426XP69</accession>
<dbReference type="EMBL" id="AMZH03018678">
    <property type="protein sequence ID" value="RRT41303.1"/>
    <property type="molecule type" value="Genomic_DNA"/>
</dbReference>
<keyword evidence="2" id="KW-0472">Membrane</keyword>
<sequence>MGRSSSIAIIPLPSPFSSPLFAVAAIAVAPSSSPAPTVGHHLPFSSIVASVIGSLALSRNHHRVLLTLTPLPPPSSALSHHPTTATNRCPTASTVPRTIASSPPSLR</sequence>
<feature type="region of interest" description="Disordered" evidence="1">
    <location>
        <begin position="75"/>
        <end position="107"/>
    </location>
</feature>
<feature type="transmembrane region" description="Helical" evidence="2">
    <location>
        <begin position="41"/>
        <end position="58"/>
    </location>
</feature>
<dbReference type="Proteomes" id="UP000287651">
    <property type="component" value="Unassembled WGS sequence"/>
</dbReference>
<gene>
    <name evidence="3" type="ORF">B296_00050968</name>
</gene>
<comment type="caution">
    <text evidence="3">The sequence shown here is derived from an EMBL/GenBank/DDBJ whole genome shotgun (WGS) entry which is preliminary data.</text>
</comment>
<name>A0A426XP69_ENSVE</name>
<keyword evidence="2" id="KW-0812">Transmembrane</keyword>
<evidence type="ECO:0000313" key="3">
    <source>
        <dbReference type="EMBL" id="RRT41303.1"/>
    </source>
</evidence>
<evidence type="ECO:0000256" key="1">
    <source>
        <dbReference type="SAM" id="MobiDB-lite"/>
    </source>
</evidence>
<dbReference type="AlphaFoldDB" id="A0A426XP69"/>
<evidence type="ECO:0000313" key="4">
    <source>
        <dbReference type="Proteomes" id="UP000287651"/>
    </source>
</evidence>
<organism evidence="3 4">
    <name type="scientific">Ensete ventricosum</name>
    <name type="common">Abyssinian banana</name>
    <name type="synonym">Musa ensete</name>
    <dbReference type="NCBI Taxonomy" id="4639"/>
    <lineage>
        <taxon>Eukaryota</taxon>
        <taxon>Viridiplantae</taxon>
        <taxon>Streptophyta</taxon>
        <taxon>Embryophyta</taxon>
        <taxon>Tracheophyta</taxon>
        <taxon>Spermatophyta</taxon>
        <taxon>Magnoliopsida</taxon>
        <taxon>Liliopsida</taxon>
        <taxon>Zingiberales</taxon>
        <taxon>Musaceae</taxon>
        <taxon>Ensete</taxon>
    </lineage>
</organism>
<feature type="compositionally biased region" description="Polar residues" evidence="1">
    <location>
        <begin position="85"/>
        <end position="107"/>
    </location>
</feature>